<dbReference type="AlphaFoldDB" id="A0A7W5CJ14"/>
<proteinExistence type="predicted"/>
<protein>
    <submittedName>
        <fullName evidence="1">Exopolysaccharide biosynthesis predicted pyruvyl transferase EpsI</fullName>
    </submittedName>
</protein>
<dbReference type="GO" id="GO:0016740">
    <property type="term" value="F:transferase activity"/>
    <property type="evidence" value="ECO:0007669"/>
    <property type="project" value="UniProtKB-KW"/>
</dbReference>
<comment type="caution">
    <text evidence="1">The sequence shown here is derived from an EMBL/GenBank/DDBJ whole genome shotgun (WGS) entry which is preliminary data.</text>
</comment>
<name>A0A7W5CJ14_9MICO</name>
<evidence type="ECO:0000313" key="1">
    <source>
        <dbReference type="EMBL" id="MBB3158602.1"/>
    </source>
</evidence>
<accession>A0A7W5CJ14</accession>
<evidence type="ECO:0000313" key="2">
    <source>
        <dbReference type="Proteomes" id="UP000543579"/>
    </source>
</evidence>
<sequence>MTTTPPTQDRTSFPTLDALTSRLKEWEGARAVVISTADATGRALGNNGDDLMHAVFYRILEQLGIQVVDTDPEVVIVPPSGALLEVYAFPRYLAERLKGYEKVPLVIFPSSVFFPDRDPAFIFAGREAATLLFLREDDSRAHLEQQWSASLQNAGVEVVLDHDVVASGHAFVPAILGTTTRRPLKRLVAARIDREASSMRASSSGERAASASSILHTLAARVPYGPLYTGVSRFARRARNRGAAERLVSRAGSTLDGAVCIDISARQFATFEEYRTTILRAESVITDRLHVALPAAIMGADVTMVEAGYFKLGGVYRRSLSGVAHVRLVSAAGS</sequence>
<reference evidence="1 2" key="1">
    <citation type="submission" date="2020-08" db="EMBL/GenBank/DDBJ databases">
        <title>Genomic Encyclopedia of Type Strains, Phase III (KMG-III): the genomes of soil and plant-associated and newly described type strains.</title>
        <authorList>
            <person name="Whitman W."/>
        </authorList>
    </citation>
    <scope>NUCLEOTIDE SEQUENCE [LARGE SCALE GENOMIC DNA]</scope>
    <source>
        <strain evidence="1 2">CECT 8356</strain>
    </source>
</reference>
<dbReference type="EMBL" id="JACHXY010000002">
    <property type="protein sequence ID" value="MBB3158602.1"/>
    <property type="molecule type" value="Genomic_DNA"/>
</dbReference>
<keyword evidence="1" id="KW-0808">Transferase</keyword>
<gene>
    <name evidence="1" type="ORF">FHS07_002298</name>
</gene>
<dbReference type="RefSeq" id="WP_183420010.1">
    <property type="nucleotide sequence ID" value="NZ_JACHXY010000002.1"/>
</dbReference>
<organism evidence="1 2">
    <name type="scientific">Microbacterium proteolyticum</name>
    <dbReference type="NCBI Taxonomy" id="1572644"/>
    <lineage>
        <taxon>Bacteria</taxon>
        <taxon>Bacillati</taxon>
        <taxon>Actinomycetota</taxon>
        <taxon>Actinomycetes</taxon>
        <taxon>Micrococcales</taxon>
        <taxon>Microbacteriaceae</taxon>
        <taxon>Microbacterium</taxon>
    </lineage>
</organism>
<dbReference type="Proteomes" id="UP000543579">
    <property type="component" value="Unassembled WGS sequence"/>
</dbReference>